<proteinExistence type="predicted"/>
<name>B2BXT7_9BRAS</name>
<dbReference type="Gene3D" id="1.10.510.10">
    <property type="entry name" value="Transferase(Phosphotransferase) domain 1"/>
    <property type="match status" value="1"/>
</dbReference>
<dbReference type="GO" id="GO:0051707">
    <property type="term" value="P:response to other organism"/>
    <property type="evidence" value="ECO:0007669"/>
    <property type="project" value="UniProtKB-ARBA"/>
</dbReference>
<dbReference type="EMBL" id="EU162610">
    <property type="protein sequence ID" value="ABW81114.1"/>
    <property type="molecule type" value="Genomic_DNA"/>
</dbReference>
<dbReference type="Pfam" id="PF00069">
    <property type="entry name" value="Pkinase"/>
    <property type="match status" value="1"/>
</dbReference>
<dbReference type="InterPro" id="IPR011009">
    <property type="entry name" value="Kinase-like_dom_sf"/>
</dbReference>
<evidence type="ECO:0000256" key="2">
    <source>
        <dbReference type="ARBA" id="ARBA00022840"/>
    </source>
</evidence>
<dbReference type="SUPFAM" id="SSF56112">
    <property type="entry name" value="Protein kinase-like (PK-like)"/>
    <property type="match status" value="1"/>
</dbReference>
<keyword evidence="2" id="KW-0067">ATP-binding</keyword>
<keyword evidence="1" id="KW-0547">Nucleotide-binding</keyword>
<accession>B2BXT7</accession>
<evidence type="ECO:0000256" key="1">
    <source>
        <dbReference type="ARBA" id="ARBA00022741"/>
    </source>
</evidence>
<dbReference type="GO" id="GO:0005524">
    <property type="term" value="F:ATP binding"/>
    <property type="evidence" value="ECO:0007669"/>
    <property type="project" value="UniProtKB-KW"/>
</dbReference>
<dbReference type="SUPFAM" id="SSF49899">
    <property type="entry name" value="Concanavalin A-like lectins/glucanases"/>
    <property type="match status" value="1"/>
</dbReference>
<dbReference type="AlphaFoldDB" id="B2BXT7"/>
<evidence type="ECO:0000259" key="3">
    <source>
        <dbReference type="PROSITE" id="PS50011"/>
    </source>
</evidence>
<dbReference type="InterPro" id="IPR000719">
    <property type="entry name" value="Prot_kinase_dom"/>
</dbReference>
<dbReference type="GO" id="GO:0004672">
    <property type="term" value="F:protein kinase activity"/>
    <property type="evidence" value="ECO:0007669"/>
    <property type="project" value="InterPro"/>
</dbReference>
<feature type="domain" description="Protein kinase" evidence="3">
    <location>
        <begin position="27"/>
        <end position="332"/>
    </location>
</feature>
<evidence type="ECO:0000313" key="4">
    <source>
        <dbReference type="EMBL" id="ABW81114.1"/>
    </source>
</evidence>
<dbReference type="PROSITE" id="PS50011">
    <property type="entry name" value="PROTEIN_KINASE_DOM"/>
    <property type="match status" value="1"/>
</dbReference>
<protein>
    <recommendedName>
        <fullName evidence="3">Protein kinase domain-containing protein</fullName>
    </recommendedName>
</protein>
<organism evidence="4">
    <name type="scientific">Boechera divaricarpa</name>
    <dbReference type="NCBI Taxonomy" id="115915"/>
    <lineage>
        <taxon>Eukaryota</taxon>
        <taxon>Viridiplantae</taxon>
        <taxon>Streptophyta</taxon>
        <taxon>Embryophyta</taxon>
        <taxon>Tracheophyta</taxon>
        <taxon>Spermatophyta</taxon>
        <taxon>Magnoliopsida</taxon>
        <taxon>eudicotyledons</taxon>
        <taxon>Gunneridae</taxon>
        <taxon>Pentapetalae</taxon>
        <taxon>rosids</taxon>
        <taxon>malvids</taxon>
        <taxon>Brassicales</taxon>
        <taxon>Brassicaceae</taxon>
        <taxon>Boechereae</taxon>
        <taxon>Boechera</taxon>
    </lineage>
</organism>
<dbReference type="InterPro" id="IPR050528">
    <property type="entry name" value="L-type_Lectin-RKs"/>
</dbReference>
<dbReference type="InterPro" id="IPR013320">
    <property type="entry name" value="ConA-like_dom_sf"/>
</dbReference>
<sequence length="345" mass="39212">MGQAFHGFPISFLNPNSSNLVSFSTSFVFAIIQGPAATGHDLSFPGISSTHRVQGWSFNIEGKASDFDITKLPSLPDPPRPLSPRRKEILLPDDFKCNRWLQQIFRRRKLRTFLQRSASTCGDNRSRKETRSYLVYEYNRSLDLFLFSNERSLLNWSDRFKIIKGIATALQYLQGECQRTLIHGNVKSSNVLLDEELHARLGDYGQGNRQSNTGHVAAELVETAAAQTRDTDVFAFDVLIELIEIVCARKAIEPTRPPEEISLVNWVLQGFRKNKLLECCDVRINQEELVAREVLLILKLGLLCINQSPQVRPVMRKGKWCSILMVLNHSLMMTISSMESNKKTI</sequence>
<reference evidence="4" key="1">
    <citation type="submission" date="2007-09" db="EMBL/GenBank/DDBJ databases">
        <authorList>
            <person name="Schmid K.J."/>
            <person name="Navarro-Quezada A."/>
        </authorList>
    </citation>
    <scope>NUCLEOTIDE SEQUENCE</scope>
</reference>
<dbReference type="PANTHER" id="PTHR27007">
    <property type="match status" value="1"/>
</dbReference>